<feature type="region of interest" description="Disordered" evidence="2">
    <location>
        <begin position="64"/>
        <end position="107"/>
    </location>
</feature>
<keyword evidence="4" id="KW-1185">Reference proteome</keyword>
<sequence length="107" mass="11513">LATKDKDNKKLSSENASLKEKIKSLEGENESLAPLKGRNELLEGEVQALKEKMLELSLSQQARAERVGSIEAAESDVDAEKLASRSSKKRKRDGGAGEPDGFGVSEA</sequence>
<organism evidence="3 4">
    <name type="scientific">Coniosporium apollinis</name>
    <dbReference type="NCBI Taxonomy" id="61459"/>
    <lineage>
        <taxon>Eukaryota</taxon>
        <taxon>Fungi</taxon>
        <taxon>Dikarya</taxon>
        <taxon>Ascomycota</taxon>
        <taxon>Pezizomycotina</taxon>
        <taxon>Dothideomycetes</taxon>
        <taxon>Dothideomycetes incertae sedis</taxon>
        <taxon>Coniosporium</taxon>
    </lineage>
</organism>
<keyword evidence="1" id="KW-0175">Coiled coil</keyword>
<reference evidence="3" key="1">
    <citation type="submission" date="2022-10" db="EMBL/GenBank/DDBJ databases">
        <title>Culturing micro-colonial fungi from biological soil crusts in the Mojave desert and describing Neophaeococcomyces mojavensis, and introducing the new genera and species Taxawa tesnikishii.</title>
        <authorList>
            <person name="Kurbessoian T."/>
            <person name="Stajich J.E."/>
        </authorList>
    </citation>
    <scope>NUCLEOTIDE SEQUENCE</scope>
    <source>
        <strain evidence="3">TK_1</strain>
    </source>
</reference>
<dbReference type="Proteomes" id="UP001172684">
    <property type="component" value="Unassembled WGS sequence"/>
</dbReference>
<accession>A0ABQ9NFA8</accession>
<proteinExistence type="predicted"/>
<dbReference type="EMBL" id="JAPDRL010000308">
    <property type="protein sequence ID" value="KAJ9653613.1"/>
    <property type="molecule type" value="Genomic_DNA"/>
</dbReference>
<name>A0ABQ9NFA8_9PEZI</name>
<gene>
    <name evidence="3" type="ORF">H2201_009125</name>
</gene>
<evidence type="ECO:0000313" key="4">
    <source>
        <dbReference type="Proteomes" id="UP001172684"/>
    </source>
</evidence>
<protein>
    <recommendedName>
        <fullName evidence="5">BZIP domain-containing protein</fullName>
    </recommendedName>
</protein>
<feature type="coiled-coil region" evidence="1">
    <location>
        <begin position="1"/>
        <end position="59"/>
    </location>
</feature>
<evidence type="ECO:0008006" key="5">
    <source>
        <dbReference type="Google" id="ProtNLM"/>
    </source>
</evidence>
<comment type="caution">
    <text evidence="3">The sequence shown here is derived from an EMBL/GenBank/DDBJ whole genome shotgun (WGS) entry which is preliminary data.</text>
</comment>
<evidence type="ECO:0000256" key="1">
    <source>
        <dbReference type="SAM" id="Coils"/>
    </source>
</evidence>
<evidence type="ECO:0000256" key="2">
    <source>
        <dbReference type="SAM" id="MobiDB-lite"/>
    </source>
</evidence>
<evidence type="ECO:0000313" key="3">
    <source>
        <dbReference type="EMBL" id="KAJ9653613.1"/>
    </source>
</evidence>
<feature type="non-terminal residue" evidence="3">
    <location>
        <position position="1"/>
    </location>
</feature>